<dbReference type="SUPFAM" id="SSF52402">
    <property type="entry name" value="Adenine nucleotide alpha hydrolases-like"/>
    <property type="match status" value="1"/>
</dbReference>
<evidence type="ECO:0000313" key="8">
    <source>
        <dbReference type="EMBL" id="MET3614693.1"/>
    </source>
</evidence>
<dbReference type="HAMAP" id="MF_01161">
    <property type="entry name" value="tRNA_Ile_lys_synt"/>
    <property type="match status" value="1"/>
</dbReference>
<proteinExistence type="inferred from homology"/>
<dbReference type="InterPro" id="IPR011063">
    <property type="entry name" value="TilS/TtcA_N"/>
</dbReference>
<dbReference type="CDD" id="cd01992">
    <property type="entry name" value="TilS_N"/>
    <property type="match status" value="1"/>
</dbReference>
<gene>
    <name evidence="6" type="primary">tilS</name>
    <name evidence="8" type="ORF">ABID16_003030</name>
</gene>
<dbReference type="EMBL" id="JBEPMB010000004">
    <property type="protein sequence ID" value="MET3614693.1"/>
    <property type="molecule type" value="Genomic_DNA"/>
</dbReference>
<evidence type="ECO:0000256" key="5">
    <source>
        <dbReference type="ARBA" id="ARBA00048539"/>
    </source>
</evidence>
<keyword evidence="2 6" id="KW-0819">tRNA processing</keyword>
<name>A0ABV2J1V3_9HYPH</name>
<dbReference type="RefSeq" id="WP_354557170.1">
    <property type="nucleotide sequence ID" value="NZ_JBEPMB010000004.1"/>
</dbReference>
<evidence type="ECO:0000256" key="2">
    <source>
        <dbReference type="ARBA" id="ARBA00022694"/>
    </source>
</evidence>
<comment type="domain">
    <text evidence="6">The N-terminal region contains the highly conserved SGGXDS motif, predicted to be a P-loop motif involved in ATP binding.</text>
</comment>
<feature type="binding site" evidence="6">
    <location>
        <begin position="35"/>
        <end position="40"/>
    </location>
    <ligand>
        <name>ATP</name>
        <dbReference type="ChEBI" id="CHEBI:30616"/>
    </ligand>
</feature>
<accession>A0ABV2J1V3</accession>
<dbReference type="InterPro" id="IPR012795">
    <property type="entry name" value="tRNA_Ile_lys_synt_N"/>
</dbReference>
<reference evidence="8 9" key="1">
    <citation type="submission" date="2024-06" db="EMBL/GenBank/DDBJ databases">
        <title>Genomic Encyclopedia of Type Strains, Phase IV (KMG-IV): sequencing the most valuable type-strain genomes for metagenomic binning, comparative biology and taxonomic classification.</title>
        <authorList>
            <person name="Goeker M."/>
        </authorList>
    </citation>
    <scope>NUCLEOTIDE SEQUENCE [LARGE SCALE GENOMIC DNA]</scope>
    <source>
        <strain evidence="8 9">DSM 29780</strain>
    </source>
</reference>
<keyword evidence="4 6" id="KW-0067">ATP-binding</keyword>
<keyword evidence="6" id="KW-0963">Cytoplasm</keyword>
<keyword evidence="9" id="KW-1185">Reference proteome</keyword>
<sequence>MPGGLSEFPTISPQEAARRYLDGQPGGATVAVALSGGGDSVGLLVALIEVASQVARDIRIAAITVDHGLRSESPDEALAMAEFCRLRHIPHLIMPWTEVKPATGVSAAARQARYGLLAEGCQRLGAGCLVTAHTLDDQLETVEMRRLRSETSLRGLAGIAPAALFFGTLAVHRPFLSVLRADIRRYLIEKEIRWFDDPSNENPKYERVRVRQAGRFVHGAAEVLAAARRRTALAGAAASYLLEHARMPLPMLFSLDLPPRNGDKAAFALALATLIALAGGQAHLPSEEQLERLHALAGLPGSNAALSVGRTVVERRRDVLFIGRDRRNLPTLKIQAGESAIWDGRFRVAAIPGSPVVCDPHVASKIVEGVPPRIAQRALATQPDCAAISSSGIAGLEVSPYLALFETVLSSFDRSLADALCQLTGRPVFPDFMARGLETSPIQL</sequence>
<organism evidence="8 9">
    <name type="scientific">Rhizobium aquaticum</name>
    <dbReference type="NCBI Taxonomy" id="1549636"/>
    <lineage>
        <taxon>Bacteria</taxon>
        <taxon>Pseudomonadati</taxon>
        <taxon>Pseudomonadota</taxon>
        <taxon>Alphaproteobacteria</taxon>
        <taxon>Hyphomicrobiales</taxon>
        <taxon>Rhizobiaceae</taxon>
        <taxon>Rhizobium/Agrobacterium group</taxon>
        <taxon>Rhizobium</taxon>
    </lineage>
</organism>
<comment type="caution">
    <text evidence="8">The sequence shown here is derived from an EMBL/GenBank/DDBJ whole genome shotgun (WGS) entry which is preliminary data.</text>
</comment>
<dbReference type="InterPro" id="IPR014729">
    <property type="entry name" value="Rossmann-like_a/b/a_fold"/>
</dbReference>
<dbReference type="Proteomes" id="UP001549047">
    <property type="component" value="Unassembled WGS sequence"/>
</dbReference>
<feature type="domain" description="tRNA(Ile)-lysidine/2-thiocytidine synthase N-terminal" evidence="7">
    <location>
        <begin position="30"/>
        <end position="212"/>
    </location>
</feature>
<dbReference type="EC" id="6.3.4.19" evidence="6"/>
<keyword evidence="1 6" id="KW-0436">Ligase</keyword>
<dbReference type="InterPro" id="IPR012094">
    <property type="entry name" value="tRNA_Ile_lys_synt"/>
</dbReference>
<dbReference type="Gene3D" id="3.40.50.620">
    <property type="entry name" value="HUPs"/>
    <property type="match status" value="1"/>
</dbReference>
<comment type="function">
    <text evidence="6">Ligates lysine onto the cytidine present at position 34 of the AUA codon-specific tRNA(Ile) that contains the anticodon CAU, in an ATP-dependent manner. Cytidine is converted to lysidine, thus changing the amino acid specificity of the tRNA from methionine to isoleucine.</text>
</comment>
<comment type="subcellular location">
    <subcellularLocation>
        <location evidence="6">Cytoplasm</location>
    </subcellularLocation>
</comment>
<evidence type="ECO:0000256" key="4">
    <source>
        <dbReference type="ARBA" id="ARBA00022840"/>
    </source>
</evidence>
<dbReference type="Pfam" id="PF01171">
    <property type="entry name" value="ATP_bind_3"/>
    <property type="match status" value="1"/>
</dbReference>
<evidence type="ECO:0000256" key="3">
    <source>
        <dbReference type="ARBA" id="ARBA00022741"/>
    </source>
</evidence>
<comment type="catalytic activity">
    <reaction evidence="5 6">
        <text>cytidine(34) in tRNA(Ile2) + L-lysine + ATP = lysidine(34) in tRNA(Ile2) + AMP + diphosphate + H(+)</text>
        <dbReference type="Rhea" id="RHEA:43744"/>
        <dbReference type="Rhea" id="RHEA-COMP:10625"/>
        <dbReference type="Rhea" id="RHEA-COMP:10670"/>
        <dbReference type="ChEBI" id="CHEBI:15378"/>
        <dbReference type="ChEBI" id="CHEBI:30616"/>
        <dbReference type="ChEBI" id="CHEBI:32551"/>
        <dbReference type="ChEBI" id="CHEBI:33019"/>
        <dbReference type="ChEBI" id="CHEBI:82748"/>
        <dbReference type="ChEBI" id="CHEBI:83665"/>
        <dbReference type="ChEBI" id="CHEBI:456215"/>
        <dbReference type="EC" id="6.3.4.19"/>
    </reaction>
</comment>
<dbReference type="GO" id="GO:0032267">
    <property type="term" value="F:tRNA(Ile)-lysidine synthase activity"/>
    <property type="evidence" value="ECO:0007669"/>
    <property type="project" value="UniProtKB-EC"/>
</dbReference>
<evidence type="ECO:0000259" key="7">
    <source>
        <dbReference type="Pfam" id="PF01171"/>
    </source>
</evidence>
<protein>
    <recommendedName>
        <fullName evidence="6">tRNA(Ile)-lysidine synthase</fullName>
        <ecNumber evidence="6">6.3.4.19</ecNumber>
    </recommendedName>
    <alternativeName>
        <fullName evidence="6">tRNA(Ile)-2-lysyl-cytidine synthase</fullName>
    </alternativeName>
    <alternativeName>
        <fullName evidence="6">tRNA(Ile)-lysidine synthetase</fullName>
    </alternativeName>
</protein>
<evidence type="ECO:0000313" key="9">
    <source>
        <dbReference type="Proteomes" id="UP001549047"/>
    </source>
</evidence>
<dbReference type="PANTHER" id="PTHR43033">
    <property type="entry name" value="TRNA(ILE)-LYSIDINE SYNTHASE-RELATED"/>
    <property type="match status" value="1"/>
</dbReference>
<evidence type="ECO:0000256" key="6">
    <source>
        <dbReference type="HAMAP-Rule" id="MF_01161"/>
    </source>
</evidence>
<dbReference type="PANTHER" id="PTHR43033:SF1">
    <property type="entry name" value="TRNA(ILE)-LYSIDINE SYNTHASE-RELATED"/>
    <property type="match status" value="1"/>
</dbReference>
<dbReference type="NCBIfam" id="TIGR02432">
    <property type="entry name" value="lysidine_TilS_N"/>
    <property type="match status" value="1"/>
</dbReference>
<comment type="similarity">
    <text evidence="6">Belongs to the tRNA(Ile)-lysidine synthase family.</text>
</comment>
<evidence type="ECO:0000256" key="1">
    <source>
        <dbReference type="ARBA" id="ARBA00022598"/>
    </source>
</evidence>
<keyword evidence="3 6" id="KW-0547">Nucleotide-binding</keyword>